<sequence length="152" mass="15652">MADRGSHRGGGGRGGGNFRGRGGGGGGGRGGGGRGGGGGGGHHHQRDNQHGVEGGGESRPKKENILDLSKYSDKQITVKFNGGREVTGVLKGYDPLMNLVLDEAKETMRDDEGKETTRSLGLTVARGTLIVLISPVDGSEEIANPFAQAEDD</sequence>
<dbReference type="Pfam" id="PF01423">
    <property type="entry name" value="LSM"/>
    <property type="match status" value="1"/>
</dbReference>
<dbReference type="InterPro" id="IPR017132">
    <property type="entry name" value="Lsm7"/>
</dbReference>
<dbReference type="SUPFAM" id="SSF50182">
    <property type="entry name" value="Sm-like ribonucleoproteins"/>
    <property type="match status" value="1"/>
</dbReference>
<dbReference type="FunFam" id="2.30.30.100:FF:000043">
    <property type="entry name" value="U6 snRNA-associated Sm-like protein LSm7"/>
    <property type="match status" value="1"/>
</dbReference>
<dbReference type="PROSITE" id="PS52002">
    <property type="entry name" value="SM"/>
    <property type="match status" value="1"/>
</dbReference>
<dbReference type="CDD" id="cd01729">
    <property type="entry name" value="LSm7"/>
    <property type="match status" value="1"/>
</dbReference>
<feature type="compositionally biased region" description="Gly residues" evidence="9">
    <location>
        <begin position="8"/>
        <end position="40"/>
    </location>
</feature>
<comment type="similarity">
    <text evidence="2">Belongs to the snRNP Sm proteins family.</text>
</comment>
<dbReference type="GO" id="GO:0071013">
    <property type="term" value="C:catalytic step 2 spliceosome"/>
    <property type="evidence" value="ECO:0007669"/>
    <property type="project" value="TreeGrafter"/>
</dbReference>
<dbReference type="PANTHER" id="PTHR10553">
    <property type="entry name" value="SMALL NUCLEAR RIBONUCLEOPROTEIN"/>
    <property type="match status" value="1"/>
</dbReference>
<dbReference type="SMART" id="SM00651">
    <property type="entry name" value="Sm"/>
    <property type="match status" value="1"/>
</dbReference>
<keyword evidence="6" id="KW-0508">mRNA splicing</keyword>
<protein>
    <submittedName>
        <fullName evidence="11">LSM domain-containing protein</fullName>
    </submittedName>
</protein>
<evidence type="ECO:0000256" key="5">
    <source>
        <dbReference type="ARBA" id="ARBA00022884"/>
    </source>
</evidence>
<dbReference type="InterPro" id="IPR047575">
    <property type="entry name" value="Sm"/>
</dbReference>
<evidence type="ECO:0000313" key="12">
    <source>
        <dbReference type="Proteomes" id="UP000094444"/>
    </source>
</evidence>
<evidence type="ECO:0000259" key="10">
    <source>
        <dbReference type="PROSITE" id="PS52002"/>
    </source>
</evidence>
<comment type="caution">
    <text evidence="11">The sequence shown here is derived from an EMBL/GenBank/DDBJ whole genome shotgun (WGS) entry which is preliminary data.</text>
</comment>
<dbReference type="GO" id="GO:0071004">
    <property type="term" value="C:U2-type prespliceosome"/>
    <property type="evidence" value="ECO:0007669"/>
    <property type="project" value="TreeGrafter"/>
</dbReference>
<dbReference type="EMBL" id="MAVT02000287">
    <property type="protein sequence ID" value="POS77246.1"/>
    <property type="molecule type" value="Genomic_DNA"/>
</dbReference>
<evidence type="ECO:0000256" key="2">
    <source>
        <dbReference type="ARBA" id="ARBA00006850"/>
    </source>
</evidence>
<dbReference type="Gene3D" id="2.30.30.100">
    <property type="match status" value="1"/>
</dbReference>
<dbReference type="InterPro" id="IPR044641">
    <property type="entry name" value="Lsm7/SmG-like"/>
</dbReference>
<dbReference type="STRING" id="158607.A0A2P5I416"/>
<dbReference type="GO" id="GO:0003723">
    <property type="term" value="F:RNA binding"/>
    <property type="evidence" value="ECO:0007669"/>
    <property type="project" value="UniProtKB-KW"/>
</dbReference>
<dbReference type="InterPro" id="IPR010920">
    <property type="entry name" value="LSM_dom_sf"/>
</dbReference>
<keyword evidence="8" id="KW-0687">Ribonucleoprotein</keyword>
<dbReference type="Proteomes" id="UP000094444">
    <property type="component" value="Unassembled WGS sequence"/>
</dbReference>
<dbReference type="OrthoDB" id="274944at2759"/>
<evidence type="ECO:0000256" key="3">
    <source>
        <dbReference type="ARBA" id="ARBA00022664"/>
    </source>
</evidence>
<name>A0A2P5I416_DIAHE</name>
<dbReference type="GO" id="GO:0005688">
    <property type="term" value="C:U6 snRNP"/>
    <property type="evidence" value="ECO:0007669"/>
    <property type="project" value="TreeGrafter"/>
</dbReference>
<evidence type="ECO:0000313" key="11">
    <source>
        <dbReference type="EMBL" id="POS77246.1"/>
    </source>
</evidence>
<dbReference type="AlphaFoldDB" id="A0A2P5I416"/>
<dbReference type="GO" id="GO:0097526">
    <property type="term" value="C:spliceosomal tri-snRNP complex"/>
    <property type="evidence" value="ECO:0007669"/>
    <property type="project" value="TreeGrafter"/>
</dbReference>
<dbReference type="InterPro" id="IPR001163">
    <property type="entry name" value="Sm_dom_euk/arc"/>
</dbReference>
<dbReference type="GO" id="GO:0000956">
    <property type="term" value="P:nuclear-transcribed mRNA catabolic process"/>
    <property type="evidence" value="ECO:0007669"/>
    <property type="project" value="InterPro"/>
</dbReference>
<evidence type="ECO:0000256" key="6">
    <source>
        <dbReference type="ARBA" id="ARBA00023187"/>
    </source>
</evidence>
<keyword evidence="3" id="KW-0507">mRNA processing</keyword>
<feature type="region of interest" description="Disordered" evidence="9">
    <location>
        <begin position="1"/>
        <end position="68"/>
    </location>
</feature>
<dbReference type="GO" id="GO:0000398">
    <property type="term" value="P:mRNA splicing, via spliceosome"/>
    <property type="evidence" value="ECO:0007669"/>
    <property type="project" value="InterPro"/>
</dbReference>
<dbReference type="PANTHER" id="PTHR10553:SF5">
    <property type="entry name" value="U6 SNRNA-ASSOCIATED SM-LIKE PROTEIN LSM7"/>
    <property type="match status" value="1"/>
</dbReference>
<evidence type="ECO:0000256" key="1">
    <source>
        <dbReference type="ARBA" id="ARBA00004123"/>
    </source>
</evidence>
<evidence type="ECO:0000256" key="4">
    <source>
        <dbReference type="ARBA" id="ARBA00022728"/>
    </source>
</evidence>
<keyword evidence="12" id="KW-1185">Reference proteome</keyword>
<dbReference type="InParanoid" id="A0A2P5I416"/>
<organism evidence="11 12">
    <name type="scientific">Diaporthe helianthi</name>
    <dbReference type="NCBI Taxonomy" id="158607"/>
    <lineage>
        <taxon>Eukaryota</taxon>
        <taxon>Fungi</taxon>
        <taxon>Dikarya</taxon>
        <taxon>Ascomycota</taxon>
        <taxon>Pezizomycotina</taxon>
        <taxon>Sordariomycetes</taxon>
        <taxon>Sordariomycetidae</taxon>
        <taxon>Diaporthales</taxon>
        <taxon>Diaporthaceae</taxon>
        <taxon>Diaporthe</taxon>
    </lineage>
</organism>
<keyword evidence="5" id="KW-0694">RNA-binding</keyword>
<comment type="subcellular location">
    <subcellularLocation>
        <location evidence="1">Nucleus</location>
    </subcellularLocation>
</comment>
<evidence type="ECO:0000256" key="8">
    <source>
        <dbReference type="ARBA" id="ARBA00023274"/>
    </source>
</evidence>
<reference evidence="11" key="1">
    <citation type="submission" date="2017-09" db="EMBL/GenBank/DDBJ databases">
        <title>Polyketide synthases of a Diaporthe helianthi virulent isolate.</title>
        <authorList>
            <person name="Baroncelli R."/>
        </authorList>
    </citation>
    <scope>NUCLEOTIDE SEQUENCE [LARGE SCALE GENOMIC DNA]</scope>
    <source>
        <strain evidence="11">7/96</strain>
    </source>
</reference>
<proteinExistence type="inferred from homology"/>
<feature type="compositionally biased region" description="Basic and acidic residues" evidence="9">
    <location>
        <begin position="46"/>
        <end position="68"/>
    </location>
</feature>
<dbReference type="FunCoup" id="A0A2P5I416">
    <property type="interactions" value="792"/>
</dbReference>
<dbReference type="GO" id="GO:1990726">
    <property type="term" value="C:Lsm1-7-Pat1 complex"/>
    <property type="evidence" value="ECO:0007669"/>
    <property type="project" value="TreeGrafter"/>
</dbReference>
<keyword evidence="7" id="KW-0539">Nucleus</keyword>
<gene>
    <name evidence="11" type="ORF">DHEL01_v204361</name>
</gene>
<keyword evidence="4" id="KW-0747">Spliceosome</keyword>
<feature type="domain" description="Sm" evidence="10">
    <location>
        <begin position="63"/>
        <end position="139"/>
    </location>
</feature>
<evidence type="ECO:0000256" key="9">
    <source>
        <dbReference type="SAM" id="MobiDB-lite"/>
    </source>
</evidence>
<evidence type="ECO:0000256" key="7">
    <source>
        <dbReference type="ARBA" id="ARBA00023242"/>
    </source>
</evidence>
<accession>A0A2P5I416</accession>